<evidence type="ECO:0000313" key="2">
    <source>
        <dbReference type="Proteomes" id="UP000319894"/>
    </source>
</evidence>
<dbReference type="InterPro" id="IPR023393">
    <property type="entry name" value="START-like_dom_sf"/>
</dbReference>
<dbReference type="SUPFAM" id="SSF55961">
    <property type="entry name" value="Bet v1-like"/>
    <property type="match status" value="1"/>
</dbReference>
<comment type="caution">
    <text evidence="1">The sequence shown here is derived from an EMBL/GenBank/DDBJ whole genome shotgun (WGS) entry which is preliminary data.</text>
</comment>
<reference evidence="1 2" key="1">
    <citation type="submission" date="2018-06" db="EMBL/GenBank/DDBJ databases">
        <title>Natronomonas sp. F16-60 a new haloarchaeon isolated from a solar saltern of Isla Cristina, Huelva, Spain.</title>
        <authorList>
            <person name="Duran-Viseras A."/>
            <person name="Sanchez-Porro C."/>
            <person name="Ventosa A."/>
        </authorList>
    </citation>
    <scope>NUCLEOTIDE SEQUENCE [LARGE SCALE GENOMIC DNA]</scope>
    <source>
        <strain evidence="1 2">F16-60</strain>
    </source>
</reference>
<keyword evidence="2" id="KW-1185">Reference proteome</keyword>
<organism evidence="1 2">
    <name type="scientific">Haloglomus irregulare</name>
    <dbReference type="NCBI Taxonomy" id="2234134"/>
    <lineage>
        <taxon>Archaea</taxon>
        <taxon>Methanobacteriati</taxon>
        <taxon>Methanobacteriota</taxon>
        <taxon>Stenosarchaea group</taxon>
        <taxon>Halobacteria</taxon>
        <taxon>Halobacteriales</taxon>
        <taxon>Natronomonadaceae</taxon>
        <taxon>Haloglomus</taxon>
    </lineage>
</organism>
<proteinExistence type="predicted"/>
<dbReference type="Pfam" id="PF10604">
    <property type="entry name" value="Polyketide_cyc2"/>
    <property type="match status" value="1"/>
</dbReference>
<gene>
    <name evidence="1" type="ORF">DP107_08240</name>
</gene>
<dbReference type="AlphaFoldDB" id="A0A554NA26"/>
<protein>
    <submittedName>
        <fullName evidence="1">SRPBCC family protein</fullName>
    </submittedName>
</protein>
<name>A0A554NA26_9EURY</name>
<accession>A0A554NA26</accession>
<dbReference type="InParanoid" id="A0A554NA26"/>
<dbReference type="OrthoDB" id="195304at2157"/>
<dbReference type="InterPro" id="IPR019587">
    <property type="entry name" value="Polyketide_cyclase/dehydratase"/>
</dbReference>
<dbReference type="Proteomes" id="UP000319894">
    <property type="component" value="Unassembled WGS sequence"/>
</dbReference>
<dbReference type="EMBL" id="QMDX01000004">
    <property type="protein sequence ID" value="TSD14233.1"/>
    <property type="molecule type" value="Genomic_DNA"/>
</dbReference>
<dbReference type="Gene3D" id="3.30.530.20">
    <property type="match status" value="1"/>
</dbReference>
<evidence type="ECO:0000313" key="1">
    <source>
        <dbReference type="EMBL" id="TSD14233.1"/>
    </source>
</evidence>
<sequence length="177" mass="19611">MNTRSGRQVKKVGVSATSHLSAATTAPHVIQVEESIHVDAPRESVFEFMDDPHNQAVISPSITDIRQVEPLPNGGKRLDYTYTMAGIDLDGTLETPTYEPGERVVFGMDQGPLTGTITWTFADEAGDDGEPGTRVTYAADYELPSRVAERAARPFVERYNERELRTTLENLKDHFEA</sequence>